<dbReference type="InterPro" id="IPR029063">
    <property type="entry name" value="SAM-dependent_MTases_sf"/>
</dbReference>
<dbReference type="CDD" id="cd02440">
    <property type="entry name" value="AdoMet_MTases"/>
    <property type="match status" value="1"/>
</dbReference>
<gene>
    <name evidence="6" type="ORF">GCM10018772_23710</name>
</gene>
<dbReference type="Gene3D" id="3.40.50.150">
    <property type="entry name" value="Vaccinia Virus protein VP39"/>
    <property type="match status" value="1"/>
</dbReference>
<protein>
    <recommendedName>
        <fullName evidence="5">SAM-dependent methyltransferase Erg6/SMT-type domain-containing protein</fullName>
    </recommendedName>
</protein>
<evidence type="ECO:0000256" key="2">
    <source>
        <dbReference type="ARBA" id="ARBA00022679"/>
    </source>
</evidence>
<evidence type="ECO:0000313" key="6">
    <source>
        <dbReference type="EMBL" id="GHE98537.1"/>
    </source>
</evidence>
<keyword evidence="1" id="KW-0489">Methyltransferase</keyword>
<dbReference type="EMBL" id="BNBI01000004">
    <property type="protein sequence ID" value="GHE98537.1"/>
    <property type="molecule type" value="Genomic_DNA"/>
</dbReference>
<dbReference type="InterPro" id="IPR030384">
    <property type="entry name" value="MeTrfase_SMT"/>
</dbReference>
<dbReference type="PANTHER" id="PTHR44068">
    <property type="entry name" value="ZGC:194242"/>
    <property type="match status" value="1"/>
</dbReference>
<name>A0A919AD48_9ACTN</name>
<comment type="caution">
    <text evidence="6">The sequence shown here is derived from an EMBL/GenBank/DDBJ whole genome shotgun (WGS) entry which is preliminary data.</text>
</comment>
<dbReference type="InterPro" id="IPR013216">
    <property type="entry name" value="Methyltransf_11"/>
</dbReference>
<accession>A0A919AD48</accession>
<dbReference type="RefSeq" id="WP_190204137.1">
    <property type="nucleotide sequence ID" value="NZ_BNBI01000004.1"/>
</dbReference>
<keyword evidence="7" id="KW-1185">Reference proteome</keyword>
<dbReference type="SUPFAM" id="SSF53335">
    <property type="entry name" value="S-adenosyl-L-methionine-dependent methyltransferases"/>
    <property type="match status" value="1"/>
</dbReference>
<dbReference type="GO" id="GO:0016126">
    <property type="term" value="P:sterol biosynthetic process"/>
    <property type="evidence" value="ECO:0007669"/>
    <property type="project" value="TreeGrafter"/>
</dbReference>
<dbReference type="SMART" id="SM00828">
    <property type="entry name" value="PKS_MT"/>
    <property type="match status" value="1"/>
</dbReference>
<evidence type="ECO:0000256" key="3">
    <source>
        <dbReference type="ARBA" id="ARBA00022691"/>
    </source>
</evidence>
<sequence>MDFGRFLQRTQTRATRTASYAEMVPDYYTIATPLYRESWSDSFHLPPFQGQESVAEATQRLEHRLAEEGGFRPGWKVLDVGCGIGRPARTIAACSGAQVTGITIAAPQVDIARELTAQQGLSEAVRFVHGDAMDMPFDDEEFDAAYNLQAMCHAPDKAAVHREIARVLKPGGVFLGNDWLCRDGITSEDYAQYIEPMCRTYALPNLITLGELEHHLEQAGLRVTAIGELEGTSRNWDIFAARAQALANRPTLTAGEEYVRQSCEALARAGRARWFVIGYWHSVKAPPAQATHGAPSADGPPRGSTP</sequence>
<keyword evidence="2" id="KW-0808">Transferase</keyword>
<dbReference type="GO" id="GO:0003838">
    <property type="term" value="F:sterol 24-C-methyltransferase activity"/>
    <property type="evidence" value="ECO:0007669"/>
    <property type="project" value="TreeGrafter"/>
</dbReference>
<reference evidence="6" key="2">
    <citation type="submission" date="2020-09" db="EMBL/GenBank/DDBJ databases">
        <authorList>
            <person name="Sun Q."/>
            <person name="Ohkuma M."/>
        </authorList>
    </citation>
    <scope>NUCLEOTIDE SEQUENCE</scope>
    <source>
        <strain evidence="6">JCM 4477</strain>
    </source>
</reference>
<dbReference type="InterPro" id="IPR050447">
    <property type="entry name" value="Erg6_SMT_methyltransf"/>
</dbReference>
<dbReference type="Proteomes" id="UP000630718">
    <property type="component" value="Unassembled WGS sequence"/>
</dbReference>
<evidence type="ECO:0000256" key="1">
    <source>
        <dbReference type="ARBA" id="ARBA00022603"/>
    </source>
</evidence>
<dbReference type="PANTHER" id="PTHR44068:SF1">
    <property type="entry name" value="HYPOTHETICAL LOC100005854"/>
    <property type="match status" value="1"/>
</dbReference>
<dbReference type="AlphaFoldDB" id="A0A919AD48"/>
<reference evidence="6" key="1">
    <citation type="journal article" date="2014" name="Int. J. Syst. Evol. Microbiol.">
        <title>Complete genome sequence of Corynebacterium casei LMG S-19264T (=DSM 44701T), isolated from a smear-ripened cheese.</title>
        <authorList>
            <consortium name="US DOE Joint Genome Institute (JGI-PGF)"/>
            <person name="Walter F."/>
            <person name="Albersmeier A."/>
            <person name="Kalinowski J."/>
            <person name="Ruckert C."/>
        </authorList>
    </citation>
    <scope>NUCLEOTIDE SEQUENCE</scope>
    <source>
        <strain evidence="6">JCM 4477</strain>
    </source>
</reference>
<evidence type="ECO:0000313" key="7">
    <source>
        <dbReference type="Proteomes" id="UP000630718"/>
    </source>
</evidence>
<dbReference type="GO" id="GO:0032259">
    <property type="term" value="P:methylation"/>
    <property type="evidence" value="ECO:0007669"/>
    <property type="project" value="UniProtKB-KW"/>
</dbReference>
<organism evidence="6 7">
    <name type="scientific">Streptomyces fumanus</name>
    <dbReference type="NCBI Taxonomy" id="67302"/>
    <lineage>
        <taxon>Bacteria</taxon>
        <taxon>Bacillati</taxon>
        <taxon>Actinomycetota</taxon>
        <taxon>Actinomycetes</taxon>
        <taxon>Kitasatosporales</taxon>
        <taxon>Streptomycetaceae</taxon>
        <taxon>Streptomyces</taxon>
    </lineage>
</organism>
<dbReference type="Pfam" id="PF08241">
    <property type="entry name" value="Methyltransf_11"/>
    <property type="match status" value="1"/>
</dbReference>
<feature type="domain" description="SAM-dependent methyltransferase Erg6/SMT-type" evidence="5">
    <location>
        <begin position="27"/>
        <end position="180"/>
    </location>
</feature>
<proteinExistence type="predicted"/>
<dbReference type="PROSITE" id="PS51685">
    <property type="entry name" value="SAM_MT_ERG6_SMT"/>
    <property type="match status" value="1"/>
</dbReference>
<feature type="region of interest" description="Disordered" evidence="4">
    <location>
        <begin position="287"/>
        <end position="306"/>
    </location>
</feature>
<evidence type="ECO:0000259" key="5">
    <source>
        <dbReference type="PROSITE" id="PS51685"/>
    </source>
</evidence>
<evidence type="ECO:0000256" key="4">
    <source>
        <dbReference type="SAM" id="MobiDB-lite"/>
    </source>
</evidence>
<dbReference type="InterPro" id="IPR020803">
    <property type="entry name" value="MeTfrase_dom"/>
</dbReference>
<keyword evidence="3" id="KW-0949">S-adenosyl-L-methionine</keyword>